<dbReference type="InterPro" id="IPR032053">
    <property type="entry name" value="Ribosomal_mS34"/>
</dbReference>
<dbReference type="PANTHER" id="PTHR28589">
    <property type="entry name" value="28S RIBOSOMAL PROTEIN S34, MITOCHONDRIAL"/>
    <property type="match status" value="1"/>
</dbReference>
<proteinExistence type="predicted"/>
<keyword evidence="2" id="KW-1185">Reference proteome</keyword>
<dbReference type="Pfam" id="PF16053">
    <property type="entry name" value="MRP-S34"/>
    <property type="match status" value="1"/>
</dbReference>
<comment type="caution">
    <text evidence="1">The sequence shown here is derived from an EMBL/GenBank/DDBJ whole genome shotgun (WGS) entry which is preliminary data.</text>
</comment>
<dbReference type="GO" id="GO:0003735">
    <property type="term" value="F:structural constituent of ribosome"/>
    <property type="evidence" value="ECO:0007669"/>
    <property type="project" value="InterPro"/>
</dbReference>
<protein>
    <submittedName>
        <fullName evidence="1">Uncharacterized protein</fullName>
    </submittedName>
</protein>
<dbReference type="Proteomes" id="UP001212152">
    <property type="component" value="Unassembled WGS sequence"/>
</dbReference>
<evidence type="ECO:0000313" key="1">
    <source>
        <dbReference type="EMBL" id="KAJ3182446.1"/>
    </source>
</evidence>
<dbReference type="EMBL" id="JADGJQ010000009">
    <property type="protein sequence ID" value="KAJ3182446.1"/>
    <property type="molecule type" value="Genomic_DNA"/>
</dbReference>
<sequence length="121" mass="13767">MSAVIKELWGVAPAFLKHPNRRNLIELVAHAPHRGLGLRVLPTVWHLKGWSDSFYTVTDVRLTGDLAHGRVLGRLTWKGVEEEKEKEIGNAFKHNWHLFQPPSELRALEKKLRIPPDAPTA</sequence>
<dbReference type="GO" id="GO:0005739">
    <property type="term" value="C:mitochondrion"/>
    <property type="evidence" value="ECO:0007669"/>
    <property type="project" value="InterPro"/>
</dbReference>
<reference evidence="1" key="1">
    <citation type="submission" date="2020-05" db="EMBL/GenBank/DDBJ databases">
        <title>Phylogenomic resolution of chytrid fungi.</title>
        <authorList>
            <person name="Stajich J.E."/>
            <person name="Amses K."/>
            <person name="Simmons R."/>
            <person name="Seto K."/>
            <person name="Myers J."/>
            <person name="Bonds A."/>
            <person name="Quandt C.A."/>
            <person name="Barry K."/>
            <person name="Liu P."/>
            <person name="Grigoriev I."/>
            <person name="Longcore J.E."/>
            <person name="James T.Y."/>
        </authorList>
    </citation>
    <scope>NUCLEOTIDE SEQUENCE</scope>
    <source>
        <strain evidence="1">JEL0379</strain>
    </source>
</reference>
<dbReference type="AlphaFoldDB" id="A0AAD5TNX1"/>
<gene>
    <name evidence="1" type="ORF">HDU87_008610</name>
</gene>
<dbReference type="PANTHER" id="PTHR28589:SF1">
    <property type="entry name" value="SMALL RIBOSOMAL SUBUNIT PROTEIN MS34"/>
    <property type="match status" value="1"/>
</dbReference>
<evidence type="ECO:0000313" key="2">
    <source>
        <dbReference type="Proteomes" id="UP001212152"/>
    </source>
</evidence>
<name>A0AAD5TNX1_9FUNG</name>
<accession>A0AAD5TNX1</accession>
<organism evidence="1 2">
    <name type="scientific">Geranomyces variabilis</name>
    <dbReference type="NCBI Taxonomy" id="109894"/>
    <lineage>
        <taxon>Eukaryota</taxon>
        <taxon>Fungi</taxon>
        <taxon>Fungi incertae sedis</taxon>
        <taxon>Chytridiomycota</taxon>
        <taxon>Chytridiomycota incertae sedis</taxon>
        <taxon>Chytridiomycetes</taxon>
        <taxon>Spizellomycetales</taxon>
        <taxon>Powellomycetaceae</taxon>
        <taxon>Geranomyces</taxon>
    </lineage>
</organism>